<reference evidence="1 2" key="1">
    <citation type="submission" date="2024-04" db="EMBL/GenBank/DDBJ databases">
        <title>Novel species of the genus Ideonella isolated from streams.</title>
        <authorList>
            <person name="Lu H."/>
        </authorList>
    </citation>
    <scope>NUCLEOTIDE SEQUENCE [LARGE SCALE GENOMIC DNA]</scope>
    <source>
        <strain evidence="1 2">DXS29W</strain>
    </source>
</reference>
<protein>
    <recommendedName>
        <fullName evidence="3">Secreted protein</fullName>
    </recommendedName>
</protein>
<name>A0ABU9BWF1_9BURK</name>
<organism evidence="1 2">
    <name type="scientific">Ideonella lacteola</name>
    <dbReference type="NCBI Taxonomy" id="2984193"/>
    <lineage>
        <taxon>Bacteria</taxon>
        <taxon>Pseudomonadati</taxon>
        <taxon>Pseudomonadota</taxon>
        <taxon>Betaproteobacteria</taxon>
        <taxon>Burkholderiales</taxon>
        <taxon>Sphaerotilaceae</taxon>
        <taxon>Ideonella</taxon>
    </lineage>
</organism>
<evidence type="ECO:0008006" key="3">
    <source>
        <dbReference type="Google" id="ProtNLM"/>
    </source>
</evidence>
<accession>A0ABU9BWF1</accession>
<evidence type="ECO:0000313" key="1">
    <source>
        <dbReference type="EMBL" id="MEK8033768.1"/>
    </source>
</evidence>
<gene>
    <name evidence="1" type="ORF">AACH06_23340</name>
</gene>
<comment type="caution">
    <text evidence="1">The sequence shown here is derived from an EMBL/GenBank/DDBJ whole genome shotgun (WGS) entry which is preliminary data.</text>
</comment>
<dbReference type="RefSeq" id="WP_341428192.1">
    <property type="nucleotide sequence ID" value="NZ_JBBUTG010000021.1"/>
</dbReference>
<proteinExistence type="predicted"/>
<dbReference type="EMBL" id="JBBUTG010000021">
    <property type="protein sequence ID" value="MEK8033768.1"/>
    <property type="molecule type" value="Genomic_DNA"/>
</dbReference>
<sequence length="92" mass="10191">MNMLQTIGMAWSSFMVSILGWNPTNGVWQVLAGSGDTFRVCPRRNQSLFKLVGNPLKSITCDNSVPGRWVSRRGAALSHALRVDKNQKRVSS</sequence>
<dbReference type="Proteomes" id="UP001371218">
    <property type="component" value="Unassembled WGS sequence"/>
</dbReference>
<evidence type="ECO:0000313" key="2">
    <source>
        <dbReference type="Proteomes" id="UP001371218"/>
    </source>
</evidence>
<keyword evidence="2" id="KW-1185">Reference proteome</keyword>